<keyword evidence="1" id="KW-0489">Methyltransferase</keyword>
<sequence length="297" mass="32666">MGVKLDLSFQDLLKSNSTILFDGGFGSELIKRGLEPGKVPDILNIENPDVITEIHKSYYDAGSDMCQTNTFGSTPINLKRHHLDGKIREIIEKALSNIQRACPSGRLIVGDIGPTGEFRPPVGEASSEEWQSSFVTQAKLLEKGVDLFHVETISDIKEIQAAIRGIKEVSNKPIIASITYKKTKRGFFTIMGDSLEQCVNVLEDEKVDVIGSNCTIGSKDMLELSKITLGFTDLPLSVKPNAGQPRIEGLQTFYDQPIEEFVKDIHEMIKIGIKIVGGCCGTAPETIRSIRELLDSL</sequence>
<dbReference type="GO" id="GO:0032259">
    <property type="term" value="P:methylation"/>
    <property type="evidence" value="ECO:0007669"/>
    <property type="project" value="UniProtKB-KW"/>
</dbReference>
<dbReference type="SUPFAM" id="SSF82282">
    <property type="entry name" value="Homocysteine S-methyltransferase"/>
    <property type="match status" value="1"/>
</dbReference>
<dbReference type="Gene3D" id="3.20.20.330">
    <property type="entry name" value="Homocysteine-binding-like domain"/>
    <property type="match status" value="1"/>
</dbReference>
<dbReference type="AlphaFoldDB" id="A0A0F9KRD1"/>
<comment type="caution">
    <text evidence="4">The sequence shown here is derived from an EMBL/GenBank/DDBJ whole genome shotgun (WGS) entry which is preliminary data.</text>
</comment>
<dbReference type="EMBL" id="LAZR01006717">
    <property type="protein sequence ID" value="KKM90118.1"/>
    <property type="molecule type" value="Genomic_DNA"/>
</dbReference>
<dbReference type="PANTHER" id="PTHR11103">
    <property type="entry name" value="SLR1189 PROTEIN"/>
    <property type="match status" value="1"/>
</dbReference>
<dbReference type="Pfam" id="PF02574">
    <property type="entry name" value="S-methyl_trans"/>
    <property type="match status" value="1"/>
</dbReference>
<reference evidence="4" key="1">
    <citation type="journal article" date="2015" name="Nature">
        <title>Complex archaea that bridge the gap between prokaryotes and eukaryotes.</title>
        <authorList>
            <person name="Spang A."/>
            <person name="Saw J.H."/>
            <person name="Jorgensen S.L."/>
            <person name="Zaremba-Niedzwiedzka K."/>
            <person name="Martijn J."/>
            <person name="Lind A.E."/>
            <person name="van Eijk R."/>
            <person name="Schleper C."/>
            <person name="Guy L."/>
            <person name="Ettema T.J."/>
        </authorList>
    </citation>
    <scope>NUCLEOTIDE SEQUENCE</scope>
</reference>
<accession>A0A0F9KRD1</accession>
<gene>
    <name evidence="5" type="ORF">LCGC14_1241840</name>
    <name evidence="4" type="ORF">LCGC14_1295890</name>
</gene>
<protein>
    <recommendedName>
        <fullName evidence="3">Hcy-binding domain-containing protein</fullName>
    </recommendedName>
</protein>
<evidence type="ECO:0000259" key="3">
    <source>
        <dbReference type="PROSITE" id="PS50970"/>
    </source>
</evidence>
<dbReference type="PROSITE" id="PS50970">
    <property type="entry name" value="HCY"/>
    <property type="match status" value="1"/>
</dbReference>
<dbReference type="GO" id="GO:0008168">
    <property type="term" value="F:methyltransferase activity"/>
    <property type="evidence" value="ECO:0007669"/>
    <property type="project" value="UniProtKB-KW"/>
</dbReference>
<dbReference type="GO" id="GO:0008270">
    <property type="term" value="F:zinc ion binding"/>
    <property type="evidence" value="ECO:0007669"/>
    <property type="project" value="InterPro"/>
</dbReference>
<evidence type="ECO:0000313" key="5">
    <source>
        <dbReference type="EMBL" id="KKM90118.1"/>
    </source>
</evidence>
<dbReference type="PIRSF" id="PIRSF037505">
    <property type="entry name" value="Betaine_HMT"/>
    <property type="match status" value="1"/>
</dbReference>
<evidence type="ECO:0000256" key="1">
    <source>
        <dbReference type="ARBA" id="ARBA00022603"/>
    </source>
</evidence>
<dbReference type="GO" id="GO:0009086">
    <property type="term" value="P:methionine biosynthetic process"/>
    <property type="evidence" value="ECO:0007669"/>
    <property type="project" value="InterPro"/>
</dbReference>
<dbReference type="InterPro" id="IPR003726">
    <property type="entry name" value="HCY_dom"/>
</dbReference>
<feature type="domain" description="Hcy-binding" evidence="3">
    <location>
        <begin position="7"/>
        <end position="294"/>
    </location>
</feature>
<keyword evidence="2" id="KW-0808">Transferase</keyword>
<name>A0A0F9KRD1_9ZZZZ</name>
<dbReference type="InterPro" id="IPR017226">
    <property type="entry name" value="BHMT-like"/>
</dbReference>
<evidence type="ECO:0000256" key="2">
    <source>
        <dbReference type="ARBA" id="ARBA00022679"/>
    </source>
</evidence>
<proteinExistence type="predicted"/>
<dbReference type="EMBL" id="LAZR01007517">
    <property type="protein sequence ID" value="KKM84764.1"/>
    <property type="molecule type" value="Genomic_DNA"/>
</dbReference>
<evidence type="ECO:0000313" key="4">
    <source>
        <dbReference type="EMBL" id="KKM84764.1"/>
    </source>
</evidence>
<dbReference type="InterPro" id="IPR036589">
    <property type="entry name" value="HCY_dom_sf"/>
</dbReference>
<organism evidence="4">
    <name type="scientific">marine sediment metagenome</name>
    <dbReference type="NCBI Taxonomy" id="412755"/>
    <lineage>
        <taxon>unclassified sequences</taxon>
        <taxon>metagenomes</taxon>
        <taxon>ecological metagenomes</taxon>
    </lineage>
</organism>
<dbReference type="PANTHER" id="PTHR11103:SF18">
    <property type="entry name" value="SLR1189 PROTEIN"/>
    <property type="match status" value="1"/>
</dbReference>